<dbReference type="STRING" id="1661398.A0A482WCN5"/>
<reference evidence="5 6" key="1">
    <citation type="submission" date="2017-03" db="EMBL/GenBank/DDBJ databases">
        <title>Genome of the blue death feigning beetle - Asbolus verrucosus.</title>
        <authorList>
            <person name="Rider S.D."/>
        </authorList>
    </citation>
    <scope>NUCLEOTIDE SEQUENCE [LARGE SCALE GENOMIC DNA]</scope>
    <source>
        <strain evidence="5">Butters</strain>
        <tissue evidence="5">Head and leg muscle</tissue>
    </source>
</reference>
<evidence type="ECO:0000256" key="3">
    <source>
        <dbReference type="ARBA" id="ARBA00022679"/>
    </source>
</evidence>
<organism evidence="5 6">
    <name type="scientific">Asbolus verrucosus</name>
    <name type="common">Desert ironclad beetle</name>
    <dbReference type="NCBI Taxonomy" id="1661398"/>
    <lineage>
        <taxon>Eukaryota</taxon>
        <taxon>Metazoa</taxon>
        <taxon>Ecdysozoa</taxon>
        <taxon>Arthropoda</taxon>
        <taxon>Hexapoda</taxon>
        <taxon>Insecta</taxon>
        <taxon>Pterygota</taxon>
        <taxon>Neoptera</taxon>
        <taxon>Endopterygota</taxon>
        <taxon>Coleoptera</taxon>
        <taxon>Polyphaga</taxon>
        <taxon>Cucujiformia</taxon>
        <taxon>Tenebrionidae</taxon>
        <taxon>Pimeliinae</taxon>
        <taxon>Asbolus</taxon>
    </lineage>
</organism>
<evidence type="ECO:0000256" key="1">
    <source>
        <dbReference type="ARBA" id="ARBA00009725"/>
    </source>
</evidence>
<evidence type="ECO:0000313" key="5">
    <source>
        <dbReference type="EMBL" id="RZC42775.1"/>
    </source>
</evidence>
<evidence type="ECO:0000256" key="2">
    <source>
        <dbReference type="ARBA" id="ARBA00022603"/>
    </source>
</evidence>
<accession>A0A482WCN5</accession>
<dbReference type="PANTHER" id="PTHR22809:SF5">
    <property type="entry name" value="TRNA N(3)-METHYLCYTIDINE METHYLTRANSFERASE METTL6"/>
    <property type="match status" value="1"/>
</dbReference>
<sequence>MTEIDEITCLTKQLSVEEQLRLEQQNSRLVTHFKASLLEKDARKYWDLFYKRNETRFFKDRHWTTREFTELVEKKSTEKRTLLEIGCGVGNFIFPLIEEGLDFFIIACDLSSKAIEIVQKSKLYDDKHMRAFQVDITTEEILSQVEINSVDVATLIFVLSAVHPDKFISTLKTINKLLKPGGIVLFRDYGLYDMAQLRFKAGHKISENFYMRQDGTRSYYFSVEFLSNIFKEAGFEIAENTYIHRRTINKKENIDVPRVFIQAKVVKPK</sequence>
<protein>
    <recommendedName>
        <fullName evidence="4">tRNA N(3)-methylcytidine methyltransferase</fullName>
        <ecNumber evidence="4">2.1.1.-</ecNumber>
    </recommendedName>
</protein>
<dbReference type="InterPro" id="IPR026113">
    <property type="entry name" value="METTL2/6/8-like"/>
</dbReference>
<dbReference type="PANTHER" id="PTHR22809">
    <property type="entry name" value="METHYLTRANSFERASE-RELATED"/>
    <property type="match status" value="1"/>
</dbReference>
<dbReference type="PIRSF" id="PIRSF037755">
    <property type="entry name" value="Mettl2_prd"/>
    <property type="match status" value="1"/>
</dbReference>
<evidence type="ECO:0000313" key="6">
    <source>
        <dbReference type="Proteomes" id="UP000292052"/>
    </source>
</evidence>
<dbReference type="Gene3D" id="3.40.50.150">
    <property type="entry name" value="Vaccinia Virus protein VP39"/>
    <property type="match status" value="1"/>
</dbReference>
<dbReference type="EMBL" id="QDEB01005086">
    <property type="protein sequence ID" value="RZC42775.1"/>
    <property type="molecule type" value="Genomic_DNA"/>
</dbReference>
<dbReference type="GO" id="GO:0032259">
    <property type="term" value="P:methylation"/>
    <property type="evidence" value="ECO:0007669"/>
    <property type="project" value="UniProtKB-KW"/>
</dbReference>
<proteinExistence type="inferred from homology"/>
<dbReference type="OrthoDB" id="417697at2759"/>
<comment type="caution">
    <text evidence="5">The sequence shown here is derived from an EMBL/GenBank/DDBJ whole genome shotgun (WGS) entry which is preliminary data.</text>
</comment>
<dbReference type="CDD" id="cd02440">
    <property type="entry name" value="AdoMet_MTases"/>
    <property type="match status" value="1"/>
</dbReference>
<dbReference type="EC" id="2.1.1.-" evidence="4"/>
<dbReference type="InterPro" id="IPR029063">
    <property type="entry name" value="SAM-dependent_MTases_sf"/>
</dbReference>
<dbReference type="SUPFAM" id="SSF53335">
    <property type="entry name" value="S-adenosyl-L-methionine-dependent methyltransferases"/>
    <property type="match status" value="1"/>
</dbReference>
<keyword evidence="6" id="KW-1185">Reference proteome</keyword>
<gene>
    <name evidence="5" type="ORF">BDFB_005917</name>
</gene>
<keyword evidence="2 4" id="KW-0489">Methyltransferase</keyword>
<dbReference type="AlphaFoldDB" id="A0A482WCN5"/>
<evidence type="ECO:0000256" key="4">
    <source>
        <dbReference type="PIRNR" id="PIRNR037755"/>
    </source>
</evidence>
<name>A0A482WCN5_ASBVE</name>
<dbReference type="GO" id="GO:0008173">
    <property type="term" value="F:RNA methyltransferase activity"/>
    <property type="evidence" value="ECO:0007669"/>
    <property type="project" value="UniProtKB-ARBA"/>
</dbReference>
<dbReference type="Pfam" id="PF13489">
    <property type="entry name" value="Methyltransf_23"/>
    <property type="match status" value="1"/>
</dbReference>
<comment type="similarity">
    <text evidence="1 4">Belongs to the methyltransferase superfamily. METL family.</text>
</comment>
<comment type="function">
    <text evidence="4">S-adenosyl-L-methionine-dependent methyltransferase.</text>
</comment>
<dbReference type="Proteomes" id="UP000292052">
    <property type="component" value="Unassembled WGS sequence"/>
</dbReference>
<keyword evidence="3 4" id="KW-0808">Transferase</keyword>
<dbReference type="GO" id="GO:0008757">
    <property type="term" value="F:S-adenosylmethionine-dependent methyltransferase activity"/>
    <property type="evidence" value="ECO:0007669"/>
    <property type="project" value="UniProtKB-ARBA"/>
</dbReference>